<comment type="pathway">
    <text evidence="1">Lipid metabolism.</text>
</comment>
<dbReference type="InterPro" id="IPR016181">
    <property type="entry name" value="Acyl_CoA_acyltransferase"/>
</dbReference>
<keyword evidence="4" id="KW-0443">Lipid metabolism</keyword>
<comment type="similarity">
    <text evidence="6">Belongs to the acetyltransferase family. OlsB subfamily.</text>
</comment>
<evidence type="ECO:0000313" key="11">
    <source>
        <dbReference type="EMBL" id="GJE00974.1"/>
    </source>
</evidence>
<name>A0ABQ4SD33_9HYPH</name>
<protein>
    <recommendedName>
        <fullName evidence="8">L-ornithine N(alpha)-acyltransferase</fullName>
        <ecNumber evidence="7">2.3.2.30</ecNumber>
    </recommendedName>
</protein>
<evidence type="ECO:0000256" key="8">
    <source>
        <dbReference type="ARBA" id="ARBA00039866"/>
    </source>
</evidence>
<dbReference type="PANTHER" id="PTHR37323:SF1">
    <property type="entry name" value="L-ORNITHINE N(ALPHA)-ACYLTRANSFERASE"/>
    <property type="match status" value="1"/>
</dbReference>
<dbReference type="Pfam" id="PF13444">
    <property type="entry name" value="Acetyltransf_5"/>
    <property type="match status" value="1"/>
</dbReference>
<evidence type="ECO:0000256" key="4">
    <source>
        <dbReference type="ARBA" id="ARBA00023098"/>
    </source>
</evidence>
<evidence type="ECO:0000256" key="2">
    <source>
        <dbReference type="ARBA" id="ARBA00022516"/>
    </source>
</evidence>
<sequence length="336" mass="37349">MVPFLTRGAPPAGREARALPFARLLQRPGLIEPRPAIELRGGGAPARLFPRLARLPTHGLDPVLGRIGSLEVRLATRPKDVKRAQRLRYRVFYEEMNAAPIGLAALKRRDIDEYDAVCDHLLVVDHAAIDARPFRKPRPKVVGTYRLLRQDEADRHFGFYSSGEYDLAPLLDANRGMRLLELGRSCVLKPYRTKRTVELLWHGIWTYVLHHRIDAMIGCASLEGTDPDRLALPLSFLHHFAPAPERWRARALPDRYVPMDRIGREAIDPKAALQALPPLVKGYLRVGATFGDGAVVDRQFGTTDVFVVLPVSAIAPRYVGHFGAGADRHAAGAQAA</sequence>
<keyword evidence="2" id="KW-0444">Lipid biosynthesis</keyword>
<comment type="catalytic activity">
    <reaction evidence="10">
        <text>a (3R)-hydroxyacyl-[ACP] + L-ornithine = a lyso-ornithine lipid + holo-[ACP] + H(+)</text>
        <dbReference type="Rhea" id="RHEA:20633"/>
        <dbReference type="Rhea" id="RHEA-COMP:9685"/>
        <dbReference type="Rhea" id="RHEA-COMP:9945"/>
        <dbReference type="ChEBI" id="CHEBI:15378"/>
        <dbReference type="ChEBI" id="CHEBI:46911"/>
        <dbReference type="ChEBI" id="CHEBI:64479"/>
        <dbReference type="ChEBI" id="CHEBI:78827"/>
        <dbReference type="ChEBI" id="CHEBI:138482"/>
        <dbReference type="EC" id="2.3.2.30"/>
    </reaction>
    <physiologicalReaction direction="left-to-right" evidence="10">
        <dbReference type="Rhea" id="RHEA:20634"/>
    </physiologicalReaction>
</comment>
<evidence type="ECO:0000256" key="1">
    <source>
        <dbReference type="ARBA" id="ARBA00005189"/>
    </source>
</evidence>
<gene>
    <name evidence="11" type="ORF">GMJLKIPL_2902</name>
</gene>
<dbReference type="InterPro" id="IPR052351">
    <property type="entry name" value="Ornithine_N-alpha-AT"/>
</dbReference>
<dbReference type="SUPFAM" id="SSF55729">
    <property type="entry name" value="Acyl-CoA N-acyltransferases (Nat)"/>
    <property type="match status" value="1"/>
</dbReference>
<dbReference type="EMBL" id="BPQQ01000031">
    <property type="protein sequence ID" value="GJE00974.1"/>
    <property type="molecule type" value="Genomic_DNA"/>
</dbReference>
<evidence type="ECO:0000256" key="5">
    <source>
        <dbReference type="ARBA" id="ARBA00023315"/>
    </source>
</evidence>
<evidence type="ECO:0000256" key="9">
    <source>
        <dbReference type="ARBA" id="ARBA00045724"/>
    </source>
</evidence>
<dbReference type="Proteomes" id="UP001055153">
    <property type="component" value="Unassembled WGS sequence"/>
</dbReference>
<evidence type="ECO:0000256" key="10">
    <source>
        <dbReference type="ARBA" id="ARBA00047785"/>
    </source>
</evidence>
<dbReference type="EC" id="2.3.2.30" evidence="7"/>
<proteinExistence type="inferred from homology"/>
<evidence type="ECO:0000256" key="3">
    <source>
        <dbReference type="ARBA" id="ARBA00022679"/>
    </source>
</evidence>
<evidence type="ECO:0000256" key="7">
    <source>
        <dbReference type="ARBA" id="ARBA00039058"/>
    </source>
</evidence>
<evidence type="ECO:0000313" key="12">
    <source>
        <dbReference type="Proteomes" id="UP001055153"/>
    </source>
</evidence>
<keyword evidence="5" id="KW-0012">Acyltransferase</keyword>
<keyword evidence="3" id="KW-0808">Transferase</keyword>
<comment type="function">
    <text evidence="9">Catalyzes the first step in the biosynthesis of ornithine lipids, which are phosphorus-free membrane lipids. Catalyzes the 3-hydroxyacyl-acyl carrier protein-dependent acylation of ornithine to form lyso-ornithine lipid (LOL).</text>
</comment>
<keyword evidence="12" id="KW-1185">Reference proteome</keyword>
<reference evidence="11" key="2">
    <citation type="submission" date="2021-08" db="EMBL/GenBank/DDBJ databases">
        <authorList>
            <person name="Tani A."/>
            <person name="Ola A."/>
            <person name="Ogura Y."/>
            <person name="Katsura K."/>
            <person name="Hayashi T."/>
        </authorList>
    </citation>
    <scope>NUCLEOTIDE SEQUENCE</scope>
    <source>
        <strain evidence="11">DSM 17168</strain>
    </source>
</reference>
<evidence type="ECO:0000256" key="6">
    <source>
        <dbReference type="ARBA" id="ARBA00038095"/>
    </source>
</evidence>
<dbReference type="PANTHER" id="PTHR37323">
    <property type="entry name" value="GCN5-RELATED N-ACETYLTRANSFERASE"/>
    <property type="match status" value="1"/>
</dbReference>
<comment type="caution">
    <text evidence="11">The sequence shown here is derived from an EMBL/GenBank/DDBJ whole genome shotgun (WGS) entry which is preliminary data.</text>
</comment>
<dbReference type="RefSeq" id="WP_238235776.1">
    <property type="nucleotide sequence ID" value="NZ_BPQQ01000031.1"/>
</dbReference>
<accession>A0ABQ4SD33</accession>
<dbReference type="Gene3D" id="3.40.630.30">
    <property type="match status" value="1"/>
</dbReference>
<organism evidence="11 12">
    <name type="scientific">Methylobacterium isbiliense</name>
    <dbReference type="NCBI Taxonomy" id="315478"/>
    <lineage>
        <taxon>Bacteria</taxon>
        <taxon>Pseudomonadati</taxon>
        <taxon>Pseudomonadota</taxon>
        <taxon>Alphaproteobacteria</taxon>
        <taxon>Hyphomicrobiales</taxon>
        <taxon>Methylobacteriaceae</taxon>
        <taxon>Methylobacterium</taxon>
    </lineage>
</organism>
<reference evidence="11" key="1">
    <citation type="journal article" date="2021" name="Front. Microbiol.">
        <title>Comprehensive Comparative Genomics and Phenotyping of Methylobacterium Species.</title>
        <authorList>
            <person name="Alessa O."/>
            <person name="Ogura Y."/>
            <person name="Fujitani Y."/>
            <person name="Takami H."/>
            <person name="Hayashi T."/>
            <person name="Sahin N."/>
            <person name="Tani A."/>
        </authorList>
    </citation>
    <scope>NUCLEOTIDE SEQUENCE</scope>
    <source>
        <strain evidence="11">DSM 17168</strain>
    </source>
</reference>